<dbReference type="AlphaFoldDB" id="A0A382ZTF0"/>
<organism evidence="1">
    <name type="scientific">marine metagenome</name>
    <dbReference type="NCBI Taxonomy" id="408172"/>
    <lineage>
        <taxon>unclassified sequences</taxon>
        <taxon>metagenomes</taxon>
        <taxon>ecological metagenomes</taxon>
    </lineage>
</organism>
<evidence type="ECO:0000313" key="1">
    <source>
        <dbReference type="EMBL" id="SVD97958.1"/>
    </source>
</evidence>
<feature type="non-terminal residue" evidence="1">
    <location>
        <position position="1"/>
    </location>
</feature>
<accession>A0A382ZTF0</accession>
<reference evidence="1" key="1">
    <citation type="submission" date="2018-05" db="EMBL/GenBank/DDBJ databases">
        <authorList>
            <person name="Lanie J.A."/>
            <person name="Ng W.-L."/>
            <person name="Kazmierczak K.M."/>
            <person name="Andrzejewski T.M."/>
            <person name="Davidsen T.M."/>
            <person name="Wayne K.J."/>
            <person name="Tettelin H."/>
            <person name="Glass J.I."/>
            <person name="Rusch D."/>
            <person name="Podicherti R."/>
            <person name="Tsui H.-C.T."/>
            <person name="Winkler M.E."/>
        </authorList>
    </citation>
    <scope>NUCLEOTIDE SEQUENCE</scope>
</reference>
<gene>
    <name evidence="1" type="ORF">METZ01_LOCUS450812</name>
</gene>
<sequence>LSNGFCFLLVESTFFDTMKNKSIKT</sequence>
<protein>
    <submittedName>
        <fullName evidence="1">Uncharacterized protein</fullName>
    </submittedName>
</protein>
<proteinExistence type="predicted"/>
<dbReference type="EMBL" id="UINC01185972">
    <property type="protein sequence ID" value="SVD97958.1"/>
    <property type="molecule type" value="Genomic_DNA"/>
</dbReference>
<name>A0A382ZTF0_9ZZZZ</name>